<keyword evidence="2" id="KW-1185">Reference proteome</keyword>
<sequence>MTQLLNERTHASIVNLTNVFFITDHYILSQYTMEQAIPYYSHGDNHVQAVPEQLSLQQLSQYLLATREQIAK</sequence>
<comment type="caution">
    <text evidence="1">The sequence shown here is derived from an EMBL/GenBank/DDBJ whole genome shotgun (WGS) entry which is preliminary data.</text>
</comment>
<dbReference type="EMBL" id="AOLW01000007">
    <property type="protein sequence ID" value="EMA25388.1"/>
    <property type="molecule type" value="Genomic_DNA"/>
</dbReference>
<proteinExistence type="predicted"/>
<name>M0KWZ9_9EURY</name>
<gene>
    <name evidence="1" type="ORF">C442_02981</name>
</gene>
<dbReference type="AlphaFoldDB" id="M0KWZ9"/>
<dbReference type="Proteomes" id="UP000011623">
    <property type="component" value="Unassembled WGS sequence"/>
</dbReference>
<evidence type="ECO:0000313" key="1">
    <source>
        <dbReference type="EMBL" id="EMA25388.1"/>
    </source>
</evidence>
<organism evidence="1 2">
    <name type="scientific">Haloarcula amylolytica JCM 13557</name>
    <dbReference type="NCBI Taxonomy" id="1227452"/>
    <lineage>
        <taxon>Archaea</taxon>
        <taxon>Methanobacteriati</taxon>
        <taxon>Methanobacteriota</taxon>
        <taxon>Stenosarchaea group</taxon>
        <taxon>Halobacteria</taxon>
        <taxon>Halobacteriales</taxon>
        <taxon>Haloarculaceae</taxon>
        <taxon>Haloarcula</taxon>
    </lineage>
</organism>
<protein>
    <submittedName>
        <fullName evidence="1">Uncharacterized protein</fullName>
    </submittedName>
</protein>
<accession>M0KWZ9</accession>
<reference evidence="1 2" key="1">
    <citation type="journal article" date="2014" name="PLoS Genet.">
        <title>Phylogenetically driven sequencing of extremely halophilic archaea reveals strategies for static and dynamic osmo-response.</title>
        <authorList>
            <person name="Becker E.A."/>
            <person name="Seitzer P.M."/>
            <person name="Tritt A."/>
            <person name="Larsen D."/>
            <person name="Krusor M."/>
            <person name="Yao A.I."/>
            <person name="Wu D."/>
            <person name="Madern D."/>
            <person name="Eisen J.A."/>
            <person name="Darling A.E."/>
            <person name="Facciotti M.T."/>
        </authorList>
    </citation>
    <scope>NUCLEOTIDE SEQUENCE [LARGE SCALE GENOMIC DNA]</scope>
    <source>
        <strain evidence="1 2">JCM 13557</strain>
    </source>
</reference>
<evidence type="ECO:0000313" key="2">
    <source>
        <dbReference type="Proteomes" id="UP000011623"/>
    </source>
</evidence>